<dbReference type="AlphaFoldDB" id="A0A450U925"/>
<gene>
    <name evidence="1" type="ORF">BECKLFY1418A_GA0070994_100456</name>
</gene>
<accession>A0A450U925</accession>
<organism evidence="1">
    <name type="scientific">Candidatus Kentrum sp. LFY</name>
    <dbReference type="NCBI Taxonomy" id="2126342"/>
    <lineage>
        <taxon>Bacteria</taxon>
        <taxon>Pseudomonadati</taxon>
        <taxon>Pseudomonadota</taxon>
        <taxon>Gammaproteobacteria</taxon>
        <taxon>Candidatus Kentrum</taxon>
    </lineage>
</organism>
<evidence type="ECO:0000313" key="1">
    <source>
        <dbReference type="EMBL" id="VFJ88515.1"/>
    </source>
</evidence>
<reference evidence="1" key="1">
    <citation type="submission" date="2019-02" db="EMBL/GenBank/DDBJ databases">
        <authorList>
            <person name="Gruber-Vodicka R. H."/>
            <person name="Seah K. B. B."/>
        </authorList>
    </citation>
    <scope>NUCLEOTIDE SEQUENCE</scope>
    <source>
        <strain evidence="1">BECK_M6</strain>
    </source>
</reference>
<protein>
    <submittedName>
        <fullName evidence="1">Uncharacterized protein</fullName>
    </submittedName>
</protein>
<name>A0A450U925_9GAMM</name>
<sequence>MISSSEQFDGLVGKILSFKPKAKDENSRKRATKNRPKGRFLQGINFHYIPTHYPG</sequence>
<proteinExistence type="predicted"/>
<dbReference type="EMBL" id="CAADFH010000004">
    <property type="protein sequence ID" value="VFJ88515.1"/>
    <property type="molecule type" value="Genomic_DNA"/>
</dbReference>